<dbReference type="SUPFAM" id="SSF54427">
    <property type="entry name" value="NTF2-like"/>
    <property type="match status" value="1"/>
</dbReference>
<dbReference type="Pfam" id="PF04542">
    <property type="entry name" value="Sigma70_r2"/>
    <property type="match status" value="1"/>
</dbReference>
<comment type="subunit">
    <text evidence="2">Interacts transiently with the RNA polymerase catalytic core formed by RpoA, RpoB, RpoC and RpoZ (2 alpha, 1 beta, 1 beta' and 1 omega subunit) to form the RNA polymerase holoenzyme that can initiate transcription.</text>
</comment>
<evidence type="ECO:0000256" key="3">
    <source>
        <dbReference type="ARBA" id="ARBA00023015"/>
    </source>
</evidence>
<dbReference type="NCBIfam" id="TIGR02960">
    <property type="entry name" value="SigX5"/>
    <property type="match status" value="1"/>
</dbReference>
<dbReference type="GO" id="GO:0003677">
    <property type="term" value="F:DNA binding"/>
    <property type="evidence" value="ECO:0007669"/>
    <property type="project" value="InterPro"/>
</dbReference>
<dbReference type="Pfam" id="PF12680">
    <property type="entry name" value="SnoaL_2"/>
    <property type="match status" value="1"/>
</dbReference>
<dbReference type="Pfam" id="PF08281">
    <property type="entry name" value="Sigma70_r4_2"/>
    <property type="match status" value="1"/>
</dbReference>
<dbReference type="InterPro" id="IPR007627">
    <property type="entry name" value="RNA_pol_sigma70_r2"/>
</dbReference>
<dbReference type="Gene3D" id="3.10.450.50">
    <property type="match status" value="1"/>
</dbReference>
<evidence type="ECO:0000259" key="6">
    <source>
        <dbReference type="Pfam" id="PF04542"/>
    </source>
</evidence>
<organism evidence="9 10">
    <name type="scientific">Amycolatopsis iheyensis</name>
    <dbReference type="NCBI Taxonomy" id="2945988"/>
    <lineage>
        <taxon>Bacteria</taxon>
        <taxon>Bacillati</taxon>
        <taxon>Actinomycetota</taxon>
        <taxon>Actinomycetes</taxon>
        <taxon>Pseudonocardiales</taxon>
        <taxon>Pseudonocardiaceae</taxon>
        <taxon>Amycolatopsis</taxon>
    </lineage>
</organism>
<keyword evidence="10" id="KW-1185">Reference proteome</keyword>
<dbReference type="InterPro" id="IPR014284">
    <property type="entry name" value="RNA_pol_sigma-70_dom"/>
</dbReference>
<dbReference type="InterPro" id="IPR013249">
    <property type="entry name" value="RNA_pol_sigma70_r4_t2"/>
</dbReference>
<name>A0A9X2SPE9_9PSEU</name>
<dbReference type="InterPro" id="IPR014305">
    <property type="entry name" value="RNA_pol_sigma-G_actinobac"/>
</dbReference>
<dbReference type="InterPro" id="IPR037401">
    <property type="entry name" value="SnoaL-like"/>
</dbReference>
<dbReference type="InterPro" id="IPR039425">
    <property type="entry name" value="RNA_pol_sigma-70-like"/>
</dbReference>
<dbReference type="InterPro" id="IPR036388">
    <property type="entry name" value="WH-like_DNA-bd_sf"/>
</dbReference>
<dbReference type="GO" id="GO:0006352">
    <property type="term" value="P:DNA-templated transcription initiation"/>
    <property type="evidence" value="ECO:0007669"/>
    <property type="project" value="InterPro"/>
</dbReference>
<dbReference type="Proteomes" id="UP001144096">
    <property type="component" value="Unassembled WGS sequence"/>
</dbReference>
<dbReference type="SUPFAM" id="SSF88946">
    <property type="entry name" value="Sigma2 domain of RNA polymerase sigma factors"/>
    <property type="match status" value="1"/>
</dbReference>
<dbReference type="PANTHER" id="PTHR43133:SF65">
    <property type="entry name" value="ECF RNA POLYMERASE SIGMA FACTOR SIGG"/>
    <property type="match status" value="1"/>
</dbReference>
<feature type="domain" description="RNA polymerase sigma factor 70 region 4 type 2" evidence="7">
    <location>
        <begin position="144"/>
        <end position="193"/>
    </location>
</feature>
<accession>A0A9X2SPE9</accession>
<evidence type="ECO:0000256" key="4">
    <source>
        <dbReference type="ARBA" id="ARBA00023082"/>
    </source>
</evidence>
<protein>
    <submittedName>
        <fullName evidence="9">Sigma-70 family RNA polymerase sigma factor</fullName>
    </submittedName>
</protein>
<feature type="domain" description="SnoaL-like" evidence="8">
    <location>
        <begin position="210"/>
        <end position="280"/>
    </location>
</feature>
<dbReference type="NCBIfam" id="NF006089">
    <property type="entry name" value="PRK08241.1"/>
    <property type="match status" value="1"/>
</dbReference>
<evidence type="ECO:0000256" key="5">
    <source>
        <dbReference type="ARBA" id="ARBA00023163"/>
    </source>
</evidence>
<evidence type="ECO:0000256" key="2">
    <source>
        <dbReference type="ARBA" id="ARBA00011344"/>
    </source>
</evidence>
<dbReference type="EMBL" id="JAMXQV010000019">
    <property type="protein sequence ID" value="MCR6487480.1"/>
    <property type="molecule type" value="Genomic_DNA"/>
</dbReference>
<reference evidence="9" key="1">
    <citation type="submission" date="2022-06" db="EMBL/GenBank/DDBJ databases">
        <title>Amycolatopsis iheyaensis sp. nov., a new species of the genus Amycolatopsis isolated from soil in Iheya island, Japan.</title>
        <authorList>
            <person name="Ngamcharungchit C."/>
            <person name="Kanto H."/>
            <person name="Take A."/>
            <person name="Intra B."/>
            <person name="Matsumoto A."/>
            <person name="Panbangred W."/>
            <person name="Inahashi Y."/>
        </authorList>
    </citation>
    <scope>NUCLEOTIDE SEQUENCE</scope>
    <source>
        <strain evidence="9">OK19-0408</strain>
    </source>
</reference>
<keyword evidence="5" id="KW-0804">Transcription</keyword>
<evidence type="ECO:0000256" key="1">
    <source>
        <dbReference type="ARBA" id="ARBA00010641"/>
    </source>
</evidence>
<dbReference type="Gene3D" id="1.10.1740.10">
    <property type="match status" value="1"/>
</dbReference>
<dbReference type="PANTHER" id="PTHR43133">
    <property type="entry name" value="RNA POLYMERASE ECF-TYPE SIGMA FACTO"/>
    <property type="match status" value="1"/>
</dbReference>
<evidence type="ECO:0000259" key="7">
    <source>
        <dbReference type="Pfam" id="PF08281"/>
    </source>
</evidence>
<dbReference type="GO" id="GO:0016987">
    <property type="term" value="F:sigma factor activity"/>
    <property type="evidence" value="ECO:0007669"/>
    <property type="project" value="UniProtKB-KW"/>
</dbReference>
<dbReference type="SUPFAM" id="SSF88659">
    <property type="entry name" value="Sigma3 and sigma4 domains of RNA polymerase sigma factors"/>
    <property type="match status" value="1"/>
</dbReference>
<evidence type="ECO:0000259" key="8">
    <source>
        <dbReference type="Pfam" id="PF12680"/>
    </source>
</evidence>
<comment type="similarity">
    <text evidence="1">Belongs to the sigma-70 factor family. ECF subfamily.</text>
</comment>
<dbReference type="RefSeq" id="WP_257924045.1">
    <property type="nucleotide sequence ID" value="NZ_JAMXQV010000019.1"/>
</dbReference>
<dbReference type="NCBIfam" id="TIGR02937">
    <property type="entry name" value="sigma70-ECF"/>
    <property type="match status" value="1"/>
</dbReference>
<dbReference type="Gene3D" id="1.10.10.10">
    <property type="entry name" value="Winged helix-like DNA-binding domain superfamily/Winged helix DNA-binding domain"/>
    <property type="match status" value="1"/>
</dbReference>
<evidence type="ECO:0000313" key="10">
    <source>
        <dbReference type="Proteomes" id="UP001144096"/>
    </source>
</evidence>
<dbReference type="InterPro" id="IPR013324">
    <property type="entry name" value="RNA_pol_sigma_r3/r4-like"/>
</dbReference>
<comment type="caution">
    <text evidence="9">The sequence shown here is derived from an EMBL/GenBank/DDBJ whole genome shotgun (WGS) entry which is preliminary data.</text>
</comment>
<dbReference type="InterPro" id="IPR032710">
    <property type="entry name" value="NTF2-like_dom_sf"/>
</dbReference>
<dbReference type="CDD" id="cd06171">
    <property type="entry name" value="Sigma70_r4"/>
    <property type="match status" value="1"/>
</dbReference>
<proteinExistence type="inferred from homology"/>
<keyword evidence="3" id="KW-0805">Transcription regulation</keyword>
<dbReference type="InterPro" id="IPR013325">
    <property type="entry name" value="RNA_pol_sigma_r2"/>
</dbReference>
<evidence type="ECO:0000313" key="9">
    <source>
        <dbReference type="EMBL" id="MCR6487480.1"/>
    </source>
</evidence>
<dbReference type="AlphaFoldDB" id="A0A9X2SPE9"/>
<keyword evidence="4" id="KW-0731">Sigma factor</keyword>
<feature type="domain" description="RNA polymerase sigma-70 region 2" evidence="6">
    <location>
        <begin position="23"/>
        <end position="89"/>
    </location>
</feature>
<gene>
    <name evidence="9" type="ORF">M8542_32100</name>
</gene>
<sequence>MAGTELIDRARAGDGEAFRALTEPHRRELQVHCYRMLGSFQDAEDALQDTLLDAWRGLGGFDGRASIRTWLYRIATNRCLSALRTAARRPAKAWDIPGVEPPEPTRLGEVVWLEPYPDTLLEGAFAVPLGPEARYEQSEAISLAFVTALQLLPPRQVAVLVLRDVLGFPASDVAAMLDTTVDSVKSALKRARAGLRHREPGNPPAGAAIVADFVRAWEDADIAALVALLTDDVFMSMPPLPLEYEGRDVVAGFCARLFGAGRRFDLVPTRANGQPAFGAYLRAPSGARHGTGLYVLTLARDGIRAMTRFENSVLPAFGLPRSLPEVSRRRT</sequence>